<gene>
    <name evidence="1" type="ORF">H072_4681</name>
</gene>
<dbReference type="EMBL" id="AQGS01000242">
    <property type="protein sequence ID" value="EPS41425.1"/>
    <property type="molecule type" value="Genomic_DNA"/>
</dbReference>
<sequence length="389" mass="45072">MESSSSRPTLLSLPLEIREIIYGSLIDLCEASPKRTFEDELWELRRPPSYTIYDGTKYHMHIRGSRRYLYPHTGQFIYFPLDLPQYPLLPILQTCHMIRIEFQDFLQRLSNKASSPHHAGLSYVLDMEAGDGRIIPIWRSLPLPPEKPYNFIPELRINYTFCDFLTQHKLSDGDLYYIDKGDLTDRKLNLIYLLNLILWHGPQGVYLPSVNGTGGAGPTETRCQPFFKKVVFNARFYYDRDITREIERGLHRFEIPAIRDNGIWRLGEWFSWEENASSGVPVTFLEKLAIWKKGHCRDYADLFYMLVKGGFLDGFADELVVLCEGEELWGHKELEKGSRLTRAYHVGDGEKLVTDQGMLVGLPGAENLLFRWGPIRAFRRCADGVPQER</sequence>
<evidence type="ECO:0000313" key="1">
    <source>
        <dbReference type="EMBL" id="EPS41425.1"/>
    </source>
</evidence>
<reference evidence="2" key="2">
    <citation type="submission" date="2013-04" db="EMBL/GenBank/DDBJ databases">
        <title>Genomic mechanisms accounting for the adaptation to parasitism in nematode-trapping fungi.</title>
        <authorList>
            <person name="Ahren D.G."/>
        </authorList>
    </citation>
    <scope>NUCLEOTIDE SEQUENCE [LARGE SCALE GENOMIC DNA]</scope>
    <source>
        <strain evidence="2">CBS 200.50</strain>
    </source>
</reference>
<proteinExistence type="predicted"/>
<evidence type="ECO:0008006" key="3">
    <source>
        <dbReference type="Google" id="ProtNLM"/>
    </source>
</evidence>
<evidence type="ECO:0000313" key="2">
    <source>
        <dbReference type="Proteomes" id="UP000015100"/>
    </source>
</evidence>
<dbReference type="AlphaFoldDB" id="S8AEH1"/>
<reference evidence="1 2" key="1">
    <citation type="journal article" date="2013" name="PLoS Genet.">
        <title>Genomic mechanisms accounting for the adaptation to parasitism in nematode-trapping fungi.</title>
        <authorList>
            <person name="Meerupati T."/>
            <person name="Andersson K.M."/>
            <person name="Friman E."/>
            <person name="Kumar D."/>
            <person name="Tunlid A."/>
            <person name="Ahren D."/>
        </authorList>
    </citation>
    <scope>NUCLEOTIDE SEQUENCE [LARGE SCALE GENOMIC DNA]</scope>
    <source>
        <strain evidence="1 2">CBS 200.50</strain>
    </source>
</reference>
<dbReference type="Proteomes" id="UP000015100">
    <property type="component" value="Unassembled WGS sequence"/>
</dbReference>
<comment type="caution">
    <text evidence="1">The sequence shown here is derived from an EMBL/GenBank/DDBJ whole genome shotgun (WGS) entry which is preliminary data.</text>
</comment>
<accession>S8AEH1</accession>
<organism evidence="1 2">
    <name type="scientific">Dactylellina haptotyla (strain CBS 200.50)</name>
    <name type="common">Nematode-trapping fungus</name>
    <name type="synonym">Monacrosporium haptotylum</name>
    <dbReference type="NCBI Taxonomy" id="1284197"/>
    <lineage>
        <taxon>Eukaryota</taxon>
        <taxon>Fungi</taxon>
        <taxon>Dikarya</taxon>
        <taxon>Ascomycota</taxon>
        <taxon>Pezizomycotina</taxon>
        <taxon>Orbiliomycetes</taxon>
        <taxon>Orbiliales</taxon>
        <taxon>Orbiliaceae</taxon>
        <taxon>Dactylellina</taxon>
    </lineage>
</organism>
<keyword evidence="2" id="KW-1185">Reference proteome</keyword>
<protein>
    <recommendedName>
        <fullName evidence="3">F-box domain-containing protein</fullName>
    </recommendedName>
</protein>
<dbReference type="HOGENOM" id="CLU_613970_0_0_1"/>
<name>S8AEH1_DACHA</name>
<dbReference type="OrthoDB" id="2823490at2759"/>